<keyword evidence="2" id="KW-1133">Transmembrane helix</keyword>
<protein>
    <recommendedName>
        <fullName evidence="5">Chromosome partition protein Smc</fullName>
    </recommendedName>
</protein>
<keyword evidence="4" id="KW-1185">Reference proteome</keyword>
<keyword evidence="1" id="KW-0175">Coiled coil</keyword>
<name>A0ABW6AL56_9BACT</name>
<evidence type="ECO:0000313" key="3">
    <source>
        <dbReference type="EMBL" id="MFD2935277.1"/>
    </source>
</evidence>
<sequence>MDYKQTNTAAIWLATLSALLLVCSVYYWNKMGDVTKEKNKTELKADSLLSVKYDLERNIKQISNDLNAQLSEANTRNEQLETRVESVQNKLQGKDNILSKIRHQNATSISQLNTLTTQIAQLEGVRTELQSELAQVKEQNQQSLGNNTNLKNTTTVLEGKIKSLGTELADMKALITVDNFRVDVMKPNDKLTAKAKKTKKIQISFTLPSLWKTDGDETIYVSITDLKNNPVDGALRTETIHVGGSALQIPVHVVKTVDFTNNPQQITIDYEPASKVESGIYQIKIYTKDSYLGATEFGLRNSFWFF</sequence>
<keyword evidence="2" id="KW-0472">Membrane</keyword>
<evidence type="ECO:0000313" key="4">
    <source>
        <dbReference type="Proteomes" id="UP001597512"/>
    </source>
</evidence>
<feature type="coiled-coil region" evidence="1">
    <location>
        <begin position="63"/>
        <end position="153"/>
    </location>
</feature>
<feature type="transmembrane region" description="Helical" evidence="2">
    <location>
        <begin position="9"/>
        <end position="28"/>
    </location>
</feature>
<comment type="caution">
    <text evidence="3">The sequence shown here is derived from an EMBL/GenBank/DDBJ whole genome shotgun (WGS) entry which is preliminary data.</text>
</comment>
<accession>A0ABW6AL56</accession>
<evidence type="ECO:0000256" key="2">
    <source>
        <dbReference type="SAM" id="Phobius"/>
    </source>
</evidence>
<gene>
    <name evidence="3" type="ORF">ACFS25_15925</name>
</gene>
<proteinExistence type="predicted"/>
<evidence type="ECO:0008006" key="5">
    <source>
        <dbReference type="Google" id="ProtNLM"/>
    </source>
</evidence>
<dbReference type="Proteomes" id="UP001597512">
    <property type="component" value="Unassembled WGS sequence"/>
</dbReference>
<organism evidence="3 4">
    <name type="scientific">Spirosoma flavum</name>
    <dbReference type="NCBI Taxonomy" id="2048557"/>
    <lineage>
        <taxon>Bacteria</taxon>
        <taxon>Pseudomonadati</taxon>
        <taxon>Bacteroidota</taxon>
        <taxon>Cytophagia</taxon>
        <taxon>Cytophagales</taxon>
        <taxon>Cytophagaceae</taxon>
        <taxon>Spirosoma</taxon>
    </lineage>
</organism>
<evidence type="ECO:0000256" key="1">
    <source>
        <dbReference type="SAM" id="Coils"/>
    </source>
</evidence>
<dbReference type="EMBL" id="JBHUOM010000012">
    <property type="protein sequence ID" value="MFD2935277.1"/>
    <property type="molecule type" value="Genomic_DNA"/>
</dbReference>
<keyword evidence="2" id="KW-0812">Transmembrane</keyword>
<dbReference type="RefSeq" id="WP_381502882.1">
    <property type="nucleotide sequence ID" value="NZ_JBHUOM010000012.1"/>
</dbReference>
<reference evidence="4" key="1">
    <citation type="journal article" date="2019" name="Int. J. Syst. Evol. Microbiol.">
        <title>The Global Catalogue of Microorganisms (GCM) 10K type strain sequencing project: providing services to taxonomists for standard genome sequencing and annotation.</title>
        <authorList>
            <consortium name="The Broad Institute Genomics Platform"/>
            <consortium name="The Broad Institute Genome Sequencing Center for Infectious Disease"/>
            <person name="Wu L."/>
            <person name="Ma J."/>
        </authorList>
    </citation>
    <scope>NUCLEOTIDE SEQUENCE [LARGE SCALE GENOMIC DNA]</scope>
    <source>
        <strain evidence="4">KCTC 52490</strain>
    </source>
</reference>